<keyword evidence="4" id="KW-1185">Reference proteome</keyword>
<dbReference type="Proteomes" id="UP000235672">
    <property type="component" value="Unassembled WGS sequence"/>
</dbReference>
<sequence>MKNTLSIVFWGILLSVVSAFSLDIRDQTCPDGGVCLSVDGNVCCNGGPVGGCMFSTGVCCENGYFCYEGQFCSTTSQAADDSSGLDTNCCEDAACNSVIGLAPYIIPYNQQPFYGGASGSESGSGVVMTSTGSMAAPTGTAAMNTGSTSTGPTTSPKGTPATTTPSASAANPSASKTSGADRVMKVDTLECLFLLLGLGSLMLVL</sequence>
<gene>
    <name evidence="3" type="ORF">NA56DRAFT_699480</name>
</gene>
<keyword evidence="2" id="KW-0732">Signal</keyword>
<dbReference type="AlphaFoldDB" id="A0A2J6QH03"/>
<feature type="chain" id="PRO_5014385278" description="Carbohydrate-binding module family 18 protein" evidence="2">
    <location>
        <begin position="20"/>
        <end position="205"/>
    </location>
</feature>
<name>A0A2J6QH03_9HELO</name>
<protein>
    <recommendedName>
        <fullName evidence="5">Carbohydrate-binding module family 18 protein</fullName>
    </recommendedName>
</protein>
<reference evidence="3 4" key="1">
    <citation type="submission" date="2016-05" db="EMBL/GenBank/DDBJ databases">
        <title>A degradative enzymes factory behind the ericoid mycorrhizal symbiosis.</title>
        <authorList>
            <consortium name="DOE Joint Genome Institute"/>
            <person name="Martino E."/>
            <person name="Morin E."/>
            <person name="Grelet G."/>
            <person name="Kuo A."/>
            <person name="Kohler A."/>
            <person name="Daghino S."/>
            <person name="Barry K."/>
            <person name="Choi C."/>
            <person name="Cichocki N."/>
            <person name="Clum A."/>
            <person name="Copeland A."/>
            <person name="Hainaut M."/>
            <person name="Haridas S."/>
            <person name="Labutti K."/>
            <person name="Lindquist E."/>
            <person name="Lipzen A."/>
            <person name="Khouja H.-R."/>
            <person name="Murat C."/>
            <person name="Ohm R."/>
            <person name="Olson A."/>
            <person name="Spatafora J."/>
            <person name="Veneault-Fourrey C."/>
            <person name="Henrissat B."/>
            <person name="Grigoriev I."/>
            <person name="Martin F."/>
            <person name="Perotto S."/>
        </authorList>
    </citation>
    <scope>NUCLEOTIDE SEQUENCE [LARGE SCALE GENOMIC DNA]</scope>
    <source>
        <strain evidence="3 4">UAMH 7357</strain>
    </source>
</reference>
<proteinExistence type="predicted"/>
<organism evidence="3 4">
    <name type="scientific">Hyaloscypha hepaticicola</name>
    <dbReference type="NCBI Taxonomy" id="2082293"/>
    <lineage>
        <taxon>Eukaryota</taxon>
        <taxon>Fungi</taxon>
        <taxon>Dikarya</taxon>
        <taxon>Ascomycota</taxon>
        <taxon>Pezizomycotina</taxon>
        <taxon>Leotiomycetes</taxon>
        <taxon>Helotiales</taxon>
        <taxon>Hyaloscyphaceae</taxon>
        <taxon>Hyaloscypha</taxon>
    </lineage>
</organism>
<evidence type="ECO:0000313" key="3">
    <source>
        <dbReference type="EMBL" id="PMD25544.1"/>
    </source>
</evidence>
<evidence type="ECO:0008006" key="5">
    <source>
        <dbReference type="Google" id="ProtNLM"/>
    </source>
</evidence>
<feature type="region of interest" description="Disordered" evidence="1">
    <location>
        <begin position="138"/>
        <end position="180"/>
    </location>
</feature>
<evidence type="ECO:0000313" key="4">
    <source>
        <dbReference type="Proteomes" id="UP000235672"/>
    </source>
</evidence>
<evidence type="ECO:0000256" key="2">
    <source>
        <dbReference type="SAM" id="SignalP"/>
    </source>
</evidence>
<feature type="compositionally biased region" description="Low complexity" evidence="1">
    <location>
        <begin position="144"/>
        <end position="178"/>
    </location>
</feature>
<dbReference type="EMBL" id="KZ613470">
    <property type="protein sequence ID" value="PMD25544.1"/>
    <property type="molecule type" value="Genomic_DNA"/>
</dbReference>
<evidence type="ECO:0000256" key="1">
    <source>
        <dbReference type="SAM" id="MobiDB-lite"/>
    </source>
</evidence>
<feature type="signal peptide" evidence="2">
    <location>
        <begin position="1"/>
        <end position="19"/>
    </location>
</feature>
<accession>A0A2J6QH03</accession>